<feature type="domain" description="MBG" evidence="1">
    <location>
        <begin position="140"/>
        <end position="216"/>
    </location>
</feature>
<gene>
    <name evidence="2" type="ORF">HLH36_19565</name>
</gene>
<feature type="domain" description="MBG" evidence="1">
    <location>
        <begin position="222"/>
        <end position="298"/>
    </location>
</feature>
<dbReference type="Pfam" id="PF18676">
    <property type="entry name" value="MBG_2"/>
    <property type="match status" value="4"/>
</dbReference>
<dbReference type="InterPro" id="IPR041286">
    <property type="entry name" value="MBG_2"/>
</dbReference>
<name>A0A7W4IWU1_9PROT</name>
<dbReference type="Gene3D" id="3.30.160.710">
    <property type="match status" value="3"/>
</dbReference>
<feature type="domain" description="MBG" evidence="1">
    <location>
        <begin position="2"/>
        <end position="52"/>
    </location>
</feature>
<dbReference type="Proteomes" id="UP000559860">
    <property type="component" value="Unassembled WGS sequence"/>
</dbReference>
<evidence type="ECO:0000313" key="3">
    <source>
        <dbReference type="Proteomes" id="UP000559860"/>
    </source>
</evidence>
<feature type="non-terminal residue" evidence="2">
    <location>
        <position position="1"/>
    </location>
</feature>
<organism evidence="2 3">
    <name type="scientific">Gluconacetobacter aggeris</name>
    <dbReference type="NCBI Taxonomy" id="1286186"/>
    <lineage>
        <taxon>Bacteria</taxon>
        <taxon>Pseudomonadati</taxon>
        <taxon>Pseudomonadota</taxon>
        <taxon>Alphaproteobacteria</taxon>
        <taxon>Acetobacterales</taxon>
        <taxon>Acetobacteraceae</taxon>
        <taxon>Gluconacetobacter</taxon>
    </lineage>
</organism>
<feature type="non-terminal residue" evidence="2">
    <location>
        <position position="299"/>
    </location>
</feature>
<feature type="domain" description="MBG" evidence="1">
    <location>
        <begin position="58"/>
        <end position="134"/>
    </location>
</feature>
<dbReference type="AlphaFoldDB" id="A0A7W4IWU1"/>
<keyword evidence="3" id="KW-1185">Reference proteome</keyword>
<evidence type="ECO:0000313" key="2">
    <source>
        <dbReference type="EMBL" id="MBB2170495.1"/>
    </source>
</evidence>
<comment type="caution">
    <text evidence="2">The sequence shown here is derived from an EMBL/GenBank/DDBJ whole genome shotgun (WGS) entry which is preliminary data.</text>
</comment>
<accession>A0A7W4IWU1</accession>
<dbReference type="RefSeq" id="WP_182987931.1">
    <property type="nucleotide sequence ID" value="NZ_JABEQD010000053.1"/>
</dbReference>
<sequence length="299" mass="29065">TANHDTVTGVTLATSETSQSNAGSYTGDITASAAQGTGLANYAITYVPGTLTIDPAALTVTALNQTSTYGQTPVLGTTNVSTAGLVNGDTVSGVTLTTAATGASTVGRYGITASAAQGTGLANYAVTYQPGTLTIDPAALTITALNQTSTYGQTPVLGTMNVSTAGLVNGDTVSGVTLATTATGASAVGRYGITASAAQGSGLANYAVTYQPGTLTIDPAALTVTALNQTSTYGQTPVLGTTNVSTAGLVNGDTVSGVTLTTAATGASTVGRYGITASAAQGSGLANYAVTYQPGTLTI</sequence>
<protein>
    <submittedName>
        <fullName evidence="2">MBG-2 domain-containing protein</fullName>
    </submittedName>
</protein>
<evidence type="ECO:0000259" key="1">
    <source>
        <dbReference type="Pfam" id="PF18676"/>
    </source>
</evidence>
<dbReference type="EMBL" id="JABEQD010000053">
    <property type="protein sequence ID" value="MBB2170495.1"/>
    <property type="molecule type" value="Genomic_DNA"/>
</dbReference>
<proteinExistence type="predicted"/>
<reference evidence="2 3" key="1">
    <citation type="submission" date="2020-04" db="EMBL/GenBank/DDBJ databases">
        <title>Description of novel Gluconacetobacter.</title>
        <authorList>
            <person name="Sombolestani A."/>
        </authorList>
    </citation>
    <scope>NUCLEOTIDE SEQUENCE [LARGE SCALE GENOMIC DNA]</scope>
    <source>
        <strain evidence="2 3">LMG 27801</strain>
    </source>
</reference>